<feature type="domain" description="USP" evidence="5">
    <location>
        <begin position="522"/>
        <end position="848"/>
    </location>
</feature>
<comment type="catalytic activity">
    <reaction evidence="1 3">
        <text>Thiol-dependent hydrolysis of ester, thioester, amide, peptide and isopeptide bonds formed by the C-terminal Gly of ubiquitin (a 76-residue protein attached to proteins as an intracellular targeting signal).</text>
        <dbReference type="EC" id="3.4.19.12"/>
    </reaction>
</comment>
<dbReference type="Pfam" id="PF00443">
    <property type="entry name" value="UCH"/>
    <property type="match status" value="1"/>
</dbReference>
<dbReference type="PROSITE" id="PS00973">
    <property type="entry name" value="USP_2"/>
    <property type="match status" value="1"/>
</dbReference>
<dbReference type="InterPro" id="IPR001394">
    <property type="entry name" value="Peptidase_C19_UCH"/>
</dbReference>
<dbReference type="PROSITE" id="PS00972">
    <property type="entry name" value="USP_1"/>
    <property type="match status" value="1"/>
</dbReference>
<feature type="compositionally biased region" description="Basic and acidic residues" evidence="4">
    <location>
        <begin position="431"/>
        <end position="451"/>
    </location>
</feature>
<proteinExistence type="inferred from homology"/>
<dbReference type="InterPro" id="IPR015063">
    <property type="entry name" value="USP8_dimer"/>
</dbReference>
<dbReference type="InterPro" id="IPR036873">
    <property type="entry name" value="Rhodanese-like_dom_sf"/>
</dbReference>
<dbReference type="OrthoDB" id="292964at2759"/>
<keyword evidence="7" id="KW-1185">Reference proteome</keyword>
<dbReference type="InterPro" id="IPR028889">
    <property type="entry name" value="USP"/>
</dbReference>
<evidence type="ECO:0000259" key="5">
    <source>
        <dbReference type="PROSITE" id="PS50235"/>
    </source>
</evidence>
<dbReference type="Gene3D" id="3.90.70.10">
    <property type="entry name" value="Cysteine proteinases"/>
    <property type="match status" value="1"/>
</dbReference>
<comment type="similarity">
    <text evidence="2 3">Belongs to the peptidase C19 family.</text>
</comment>
<dbReference type="PANTHER" id="PTHR21646">
    <property type="entry name" value="UBIQUITIN CARBOXYL-TERMINAL HYDROLASE"/>
    <property type="match status" value="1"/>
</dbReference>
<evidence type="ECO:0000313" key="7">
    <source>
        <dbReference type="Proteomes" id="UP001153620"/>
    </source>
</evidence>
<dbReference type="InterPro" id="IPR038765">
    <property type="entry name" value="Papain-like_cys_pep_sf"/>
</dbReference>
<dbReference type="InterPro" id="IPR050185">
    <property type="entry name" value="Ub_carboxyl-term_hydrolase"/>
</dbReference>
<dbReference type="GO" id="GO:0006508">
    <property type="term" value="P:proteolysis"/>
    <property type="evidence" value="ECO:0007669"/>
    <property type="project" value="UniProtKB-KW"/>
</dbReference>
<keyword evidence="3" id="KW-0378">Hydrolase</keyword>
<evidence type="ECO:0000256" key="3">
    <source>
        <dbReference type="RuleBase" id="RU366025"/>
    </source>
</evidence>
<protein>
    <recommendedName>
        <fullName evidence="3">Ubiquitin carboxyl-terminal hydrolase</fullName>
        <ecNumber evidence="3">3.4.19.12</ecNumber>
    </recommendedName>
</protein>
<dbReference type="SUPFAM" id="SSF54001">
    <property type="entry name" value="Cysteine proteinases"/>
    <property type="match status" value="1"/>
</dbReference>
<organism evidence="6 7">
    <name type="scientific">Chironomus riparius</name>
    <dbReference type="NCBI Taxonomy" id="315576"/>
    <lineage>
        <taxon>Eukaryota</taxon>
        <taxon>Metazoa</taxon>
        <taxon>Ecdysozoa</taxon>
        <taxon>Arthropoda</taxon>
        <taxon>Hexapoda</taxon>
        <taxon>Insecta</taxon>
        <taxon>Pterygota</taxon>
        <taxon>Neoptera</taxon>
        <taxon>Endopterygota</taxon>
        <taxon>Diptera</taxon>
        <taxon>Nematocera</taxon>
        <taxon>Chironomoidea</taxon>
        <taxon>Chironomidae</taxon>
        <taxon>Chironominae</taxon>
        <taxon>Chironomus</taxon>
    </lineage>
</organism>
<reference evidence="6" key="2">
    <citation type="submission" date="2022-10" db="EMBL/GenBank/DDBJ databases">
        <authorList>
            <consortium name="ENA_rothamsted_submissions"/>
            <consortium name="culmorum"/>
            <person name="King R."/>
        </authorList>
    </citation>
    <scope>NUCLEOTIDE SEQUENCE</scope>
</reference>
<name>A0A9N9WUC3_9DIPT</name>
<sequence length="855" mass="99662">MSSNGSSRTLKEIDNEVEKVKDLVKGKTIQQICISAKKLAEMADFHDKKGDAETAYICLGRYMNLLTQLQHKKDYVAQKNFIRTTMGGNQEQKRLMEKLEKLREKLKPRIINEENIAKMTIEPKVPVENPVIDKIPEIRETITCLKLFEMMEKDSSKILIIDTRSNEDFINSKIDFKFICNVPQDLCNLGMTANKIQLELPNESKVFWEMRKDRPIIVFLDWRSVCFTRNTPVWQLRNILKEYDPELDKIPEMIILEGGYESWLFTYPMKCTDPHVEVPNDMNNSTPTVEGIEYPTLEDIVMKDESFSTPLVDRSTKGSAIKAYDKKLSESELLEEKEILINKSIQNEKDLMKLEQDFDIMSANKENEDDPNKQQQMLFQIWELDTKQKDFASQHQTINNELEKVKKTTILSPKISKVEDLEKRLKVKEAEEKKLHDDREKKKKEREEKLSIARQNKPQFDDYKSPTKAPRKSELILSPRNLNQNSIPHFDRASKPTLQNSQLFYDNQDFAPVYQKVERGLTGLKNLGNTCYMNSIIQCLSHTLSLKQYLLENDYEKQINRSNNTKGHIVRTLAAVIKMLWSGECKYISSKHLKSVIGEQEHLFCGFDQQDAHEFLVMLIDWLQSDLQTINMANNIGQSPPSEKAWLEYTKAKESFILRLFYGQIKSTVKCKVCGEESATFDTFSNLSLELPMINIERCHIMDCFNLYFNGENISGWNCPRCKVPRDAIKKLDISKLPPVLIIHLKRFYADSYSFRKKSIYVEFPYADLDMLQYVSPKERMSVSGTNHVYNLYAVSNHYGTMESGHYTAFCRNARQNKWYKFDDHNVTQIDKSDVKSSATYILFYTYLPESRFIN</sequence>
<dbReference type="Pfam" id="PF08969">
    <property type="entry name" value="USP8_dimer"/>
    <property type="match status" value="1"/>
</dbReference>
<feature type="region of interest" description="Disordered" evidence="4">
    <location>
        <begin position="431"/>
        <end position="489"/>
    </location>
</feature>
<dbReference type="InterPro" id="IPR018200">
    <property type="entry name" value="USP_CS"/>
</dbReference>
<reference evidence="6" key="1">
    <citation type="submission" date="2022-01" db="EMBL/GenBank/DDBJ databases">
        <authorList>
            <person name="King R."/>
        </authorList>
    </citation>
    <scope>NUCLEOTIDE SEQUENCE</scope>
</reference>
<dbReference type="SUPFAM" id="SSF52821">
    <property type="entry name" value="Rhodanese/Cell cycle control phosphatase"/>
    <property type="match status" value="1"/>
</dbReference>
<dbReference type="EC" id="3.4.19.12" evidence="3"/>
<dbReference type="Proteomes" id="UP001153620">
    <property type="component" value="Chromosome 2"/>
</dbReference>
<evidence type="ECO:0000313" key="6">
    <source>
        <dbReference type="EMBL" id="CAG9804419.1"/>
    </source>
</evidence>
<keyword evidence="3" id="KW-0833">Ubl conjugation pathway</keyword>
<dbReference type="SUPFAM" id="SSF140856">
    <property type="entry name" value="USP8 N-terminal domain-like"/>
    <property type="match status" value="1"/>
</dbReference>
<dbReference type="PANTHER" id="PTHR21646:SF46">
    <property type="entry name" value="UBIQUITIN CARBOXYL-TERMINAL HYDROLASE"/>
    <property type="match status" value="1"/>
</dbReference>
<dbReference type="AlphaFoldDB" id="A0A9N9WUC3"/>
<evidence type="ECO:0000256" key="4">
    <source>
        <dbReference type="SAM" id="MobiDB-lite"/>
    </source>
</evidence>
<dbReference type="GO" id="GO:0016579">
    <property type="term" value="P:protein deubiquitination"/>
    <property type="evidence" value="ECO:0007669"/>
    <property type="project" value="InterPro"/>
</dbReference>
<evidence type="ECO:0000256" key="1">
    <source>
        <dbReference type="ARBA" id="ARBA00000707"/>
    </source>
</evidence>
<dbReference type="PROSITE" id="PS50235">
    <property type="entry name" value="USP_3"/>
    <property type="match status" value="1"/>
</dbReference>
<evidence type="ECO:0000256" key="2">
    <source>
        <dbReference type="ARBA" id="ARBA00009085"/>
    </source>
</evidence>
<dbReference type="GO" id="GO:0004843">
    <property type="term" value="F:cysteine-type deubiquitinase activity"/>
    <property type="evidence" value="ECO:0007669"/>
    <property type="project" value="UniProtKB-UniRule"/>
</dbReference>
<keyword evidence="3" id="KW-0645">Protease</keyword>
<keyword evidence="3" id="KW-0788">Thiol protease</keyword>
<dbReference type="Gene3D" id="3.40.250.10">
    <property type="entry name" value="Rhodanese-like domain"/>
    <property type="match status" value="1"/>
</dbReference>
<dbReference type="Gene3D" id="1.20.58.80">
    <property type="entry name" value="Phosphotransferase system, lactose/cellobiose-type IIA subunit"/>
    <property type="match status" value="1"/>
</dbReference>
<dbReference type="CDD" id="cd02674">
    <property type="entry name" value="Peptidase_C19R"/>
    <property type="match status" value="1"/>
</dbReference>
<dbReference type="EMBL" id="OU895878">
    <property type="protein sequence ID" value="CAG9804419.1"/>
    <property type="molecule type" value="Genomic_DNA"/>
</dbReference>
<accession>A0A9N9WUC3</accession>
<gene>
    <name evidence="6" type="ORF">CHIRRI_LOCUS7308</name>
</gene>